<reference evidence="2" key="2">
    <citation type="submission" date="2023-06" db="EMBL/GenBank/DDBJ databases">
        <authorList>
            <consortium name="Lawrence Berkeley National Laboratory"/>
            <person name="Haridas S."/>
            <person name="Hensen N."/>
            <person name="Bonometti L."/>
            <person name="Westerberg I."/>
            <person name="Brannstrom I.O."/>
            <person name="Guillou S."/>
            <person name="Cros-Aarteil S."/>
            <person name="Calhoun S."/>
            <person name="Kuo A."/>
            <person name="Mondo S."/>
            <person name="Pangilinan J."/>
            <person name="Riley R."/>
            <person name="Labutti K."/>
            <person name="Andreopoulos B."/>
            <person name="Lipzen A."/>
            <person name="Chen C."/>
            <person name="Yanf M."/>
            <person name="Daum C."/>
            <person name="Ng V."/>
            <person name="Clum A."/>
            <person name="Steindorff A."/>
            <person name="Ohm R."/>
            <person name="Martin F."/>
            <person name="Silar P."/>
            <person name="Natvig D."/>
            <person name="Lalanne C."/>
            <person name="Gautier V."/>
            <person name="Ament-Velasquez S.L."/>
            <person name="Kruys A."/>
            <person name="Hutchinson M.I."/>
            <person name="Powell A.J."/>
            <person name="Barry K."/>
            <person name="Miller A.N."/>
            <person name="Grigoriev I.V."/>
            <person name="Debuchy R."/>
            <person name="Gladieux P."/>
            <person name="Thoren M.H."/>
            <person name="Johannesson H."/>
        </authorList>
    </citation>
    <scope>NUCLEOTIDE SEQUENCE</scope>
    <source>
        <strain evidence="2">CBS 955.72</strain>
    </source>
</reference>
<comment type="caution">
    <text evidence="2">The sequence shown here is derived from an EMBL/GenBank/DDBJ whole genome shotgun (WGS) entry which is preliminary data.</text>
</comment>
<reference evidence="2" key="1">
    <citation type="journal article" date="2023" name="Mol. Phylogenet. Evol.">
        <title>Genome-scale phylogeny and comparative genomics of the fungal order Sordariales.</title>
        <authorList>
            <person name="Hensen N."/>
            <person name="Bonometti L."/>
            <person name="Westerberg I."/>
            <person name="Brannstrom I.O."/>
            <person name="Guillou S."/>
            <person name="Cros-Aarteil S."/>
            <person name="Calhoun S."/>
            <person name="Haridas S."/>
            <person name="Kuo A."/>
            <person name="Mondo S."/>
            <person name="Pangilinan J."/>
            <person name="Riley R."/>
            <person name="LaButti K."/>
            <person name="Andreopoulos B."/>
            <person name="Lipzen A."/>
            <person name="Chen C."/>
            <person name="Yan M."/>
            <person name="Daum C."/>
            <person name="Ng V."/>
            <person name="Clum A."/>
            <person name="Steindorff A."/>
            <person name="Ohm R.A."/>
            <person name="Martin F."/>
            <person name="Silar P."/>
            <person name="Natvig D.O."/>
            <person name="Lalanne C."/>
            <person name="Gautier V."/>
            <person name="Ament-Velasquez S.L."/>
            <person name="Kruys A."/>
            <person name="Hutchinson M.I."/>
            <person name="Powell A.J."/>
            <person name="Barry K."/>
            <person name="Miller A.N."/>
            <person name="Grigoriev I.V."/>
            <person name="Debuchy R."/>
            <person name="Gladieux P."/>
            <person name="Hiltunen Thoren M."/>
            <person name="Johannesson H."/>
        </authorList>
    </citation>
    <scope>NUCLEOTIDE SEQUENCE</scope>
    <source>
        <strain evidence="2">CBS 955.72</strain>
    </source>
</reference>
<keyword evidence="1" id="KW-0472">Membrane</keyword>
<dbReference type="EMBL" id="JAUIQD010000001">
    <property type="protein sequence ID" value="KAK3363193.1"/>
    <property type="molecule type" value="Genomic_DNA"/>
</dbReference>
<proteinExistence type="predicted"/>
<sequence>MTTTSYDQSWSKMRASSSAGSLTRVFTPSSDCPSLQAIYRMTSPTSSDGLTTGFQLTAMAYMPPSAWGSRHTVINTCYPSGGLFDQVFGYFSPGVYCPSGWTSAMTMLNSGVHMPSSQRVEATDSESASSLLRSLLPSETMVLCCPDHMHFTISLSGPWCRATFDQSTLVGYGAFETTVTSTYTSTATATATNGTYTVVTTGTWKSSSAMAGNTTYTVPIKDTASFSVGIPLKSTVTGNGPVTAIVLVRPVQLRWQSSDEVAYLTQPSTTNTDISISFRLTGAVATAPTETLDTATEAIGISKGGITGIAVGAVGVALLVLAGIMVLRYRRKRLRERASQLDISGGGYMGGKPELEVPEKSPVMELPVVELAGSDEKGHLELDSVQRFPGTYELGNTTHTHPTDP</sequence>
<evidence type="ECO:0000256" key="1">
    <source>
        <dbReference type="SAM" id="Phobius"/>
    </source>
</evidence>
<dbReference type="Proteomes" id="UP001275084">
    <property type="component" value="Unassembled WGS sequence"/>
</dbReference>
<evidence type="ECO:0000313" key="3">
    <source>
        <dbReference type="Proteomes" id="UP001275084"/>
    </source>
</evidence>
<protein>
    <submittedName>
        <fullName evidence="2">Uncharacterized protein</fullName>
    </submittedName>
</protein>
<accession>A0AAJ0HV07</accession>
<organism evidence="2 3">
    <name type="scientific">Lasiosphaeria hispida</name>
    <dbReference type="NCBI Taxonomy" id="260671"/>
    <lineage>
        <taxon>Eukaryota</taxon>
        <taxon>Fungi</taxon>
        <taxon>Dikarya</taxon>
        <taxon>Ascomycota</taxon>
        <taxon>Pezizomycotina</taxon>
        <taxon>Sordariomycetes</taxon>
        <taxon>Sordariomycetidae</taxon>
        <taxon>Sordariales</taxon>
        <taxon>Lasiosphaeriaceae</taxon>
        <taxon>Lasiosphaeria</taxon>
    </lineage>
</organism>
<keyword evidence="1" id="KW-0812">Transmembrane</keyword>
<keyword evidence="1" id="KW-1133">Transmembrane helix</keyword>
<keyword evidence="3" id="KW-1185">Reference proteome</keyword>
<feature type="transmembrane region" description="Helical" evidence="1">
    <location>
        <begin position="306"/>
        <end position="327"/>
    </location>
</feature>
<dbReference type="AlphaFoldDB" id="A0AAJ0HV07"/>
<gene>
    <name evidence="2" type="ORF">B0T25DRAFT_562218</name>
</gene>
<evidence type="ECO:0000313" key="2">
    <source>
        <dbReference type="EMBL" id="KAK3363193.1"/>
    </source>
</evidence>
<name>A0AAJ0HV07_9PEZI</name>